<proteinExistence type="predicted"/>
<reference evidence="1 2" key="1">
    <citation type="submission" date="2022-07" db="EMBL/GenBank/DDBJ databases">
        <title>Mucilaginibacter sp. JC4.</title>
        <authorList>
            <person name="Le V."/>
            <person name="Ko S.-R."/>
            <person name="Ahn C.-Y."/>
            <person name="Oh H.-M."/>
        </authorList>
    </citation>
    <scope>NUCLEOTIDE SEQUENCE [LARGE SCALE GENOMIC DNA]</scope>
    <source>
        <strain evidence="1 2">JC4</strain>
    </source>
</reference>
<protein>
    <recommendedName>
        <fullName evidence="3">RidA family protein</fullName>
    </recommendedName>
</protein>
<sequence>MTAPRPFYKKICYSVFDPALTGGSPLIFNAGAKGSNMNPLELPQIADLGASVARLIRSELATNGTVQAAAGQIIVSISRFEVEHRLGNLLQQIYRSVDQHFPVRREHLSLIIRDIDGSYENSFKIWKSAL</sequence>
<organism evidence="1 2">
    <name type="scientific">Mucilaginibacter aquariorum</name>
    <dbReference type="NCBI Taxonomy" id="2967225"/>
    <lineage>
        <taxon>Bacteria</taxon>
        <taxon>Pseudomonadati</taxon>
        <taxon>Bacteroidota</taxon>
        <taxon>Sphingobacteriia</taxon>
        <taxon>Sphingobacteriales</taxon>
        <taxon>Sphingobacteriaceae</taxon>
        <taxon>Mucilaginibacter</taxon>
    </lineage>
</organism>
<dbReference type="RefSeq" id="WP_256539392.1">
    <property type="nucleotide sequence ID" value="NZ_JANHOH010000002.1"/>
</dbReference>
<name>A0ABT1T3M1_9SPHI</name>
<accession>A0ABT1T3M1</accession>
<gene>
    <name evidence="1" type="ORF">NPE20_14605</name>
</gene>
<comment type="caution">
    <text evidence="1">The sequence shown here is derived from an EMBL/GenBank/DDBJ whole genome shotgun (WGS) entry which is preliminary data.</text>
</comment>
<keyword evidence="2" id="KW-1185">Reference proteome</keyword>
<dbReference type="Proteomes" id="UP001204376">
    <property type="component" value="Unassembled WGS sequence"/>
</dbReference>
<evidence type="ECO:0000313" key="2">
    <source>
        <dbReference type="Proteomes" id="UP001204376"/>
    </source>
</evidence>
<evidence type="ECO:0000313" key="1">
    <source>
        <dbReference type="EMBL" id="MCQ6959205.1"/>
    </source>
</evidence>
<evidence type="ECO:0008006" key="3">
    <source>
        <dbReference type="Google" id="ProtNLM"/>
    </source>
</evidence>
<dbReference type="EMBL" id="JANHOH010000002">
    <property type="protein sequence ID" value="MCQ6959205.1"/>
    <property type="molecule type" value="Genomic_DNA"/>
</dbReference>